<dbReference type="Pfam" id="PF17921">
    <property type="entry name" value="Integrase_H2C2"/>
    <property type="match status" value="1"/>
</dbReference>
<dbReference type="AlphaFoldDB" id="A0AA88VDZ4"/>
<feature type="domain" description="Integrase zinc-binding" evidence="1">
    <location>
        <begin position="40"/>
        <end position="89"/>
    </location>
</feature>
<reference evidence="2" key="1">
    <citation type="submission" date="2022-12" db="EMBL/GenBank/DDBJ databases">
        <title>Draft genome assemblies for two species of Escallonia (Escalloniales).</title>
        <authorList>
            <person name="Chanderbali A."/>
            <person name="Dervinis C."/>
            <person name="Anghel I."/>
            <person name="Soltis D."/>
            <person name="Soltis P."/>
            <person name="Zapata F."/>
        </authorList>
    </citation>
    <scope>NUCLEOTIDE SEQUENCE</scope>
    <source>
        <strain evidence="2">UCBG64.0493</strain>
        <tissue evidence="2">Leaf</tissue>
    </source>
</reference>
<sequence length="178" mass="20521">MHRILVLKATRYALVDGVLYRKSFSLPYLRCLCPSESLYALEEVHERVWGQHLGGRTLAQKIIRQGYYWPAMQKDAITFTRRCDKCQKFAAVPHIPVAPLTSVVSPIPFAIWGMDLLGPFPLALGQRWFVIVAMHYFTKWTEAEVLAIITSAKCEDLFWKNVVCHFRILKALVVDNRK</sequence>
<dbReference type="Proteomes" id="UP001188597">
    <property type="component" value="Unassembled WGS sequence"/>
</dbReference>
<dbReference type="PANTHER" id="PTHR47266">
    <property type="entry name" value="ENDONUCLEASE-RELATED"/>
    <property type="match status" value="1"/>
</dbReference>
<dbReference type="InterPro" id="IPR036397">
    <property type="entry name" value="RNaseH_sf"/>
</dbReference>
<comment type="caution">
    <text evidence="2">The sequence shown here is derived from an EMBL/GenBank/DDBJ whole genome shotgun (WGS) entry which is preliminary data.</text>
</comment>
<evidence type="ECO:0000313" key="3">
    <source>
        <dbReference type="Proteomes" id="UP001188597"/>
    </source>
</evidence>
<dbReference type="EMBL" id="JAVXUP010001997">
    <property type="protein sequence ID" value="KAK3006409.1"/>
    <property type="molecule type" value="Genomic_DNA"/>
</dbReference>
<evidence type="ECO:0000313" key="2">
    <source>
        <dbReference type="EMBL" id="KAK3006409.1"/>
    </source>
</evidence>
<dbReference type="SUPFAM" id="SSF53098">
    <property type="entry name" value="Ribonuclease H-like"/>
    <property type="match status" value="1"/>
</dbReference>
<proteinExistence type="predicted"/>
<dbReference type="Gene3D" id="3.30.420.10">
    <property type="entry name" value="Ribonuclease H-like superfamily/Ribonuclease H"/>
    <property type="match status" value="1"/>
</dbReference>
<keyword evidence="3" id="KW-1185">Reference proteome</keyword>
<dbReference type="GO" id="GO:0003676">
    <property type="term" value="F:nucleic acid binding"/>
    <property type="evidence" value="ECO:0007669"/>
    <property type="project" value="InterPro"/>
</dbReference>
<protein>
    <recommendedName>
        <fullName evidence="1">Integrase zinc-binding domain-containing protein</fullName>
    </recommendedName>
</protein>
<dbReference type="Gene3D" id="1.10.340.70">
    <property type="match status" value="1"/>
</dbReference>
<accession>A0AA88VDZ4</accession>
<name>A0AA88VDZ4_9ASTE</name>
<organism evidence="2 3">
    <name type="scientific">Escallonia herrerae</name>
    <dbReference type="NCBI Taxonomy" id="1293975"/>
    <lineage>
        <taxon>Eukaryota</taxon>
        <taxon>Viridiplantae</taxon>
        <taxon>Streptophyta</taxon>
        <taxon>Embryophyta</taxon>
        <taxon>Tracheophyta</taxon>
        <taxon>Spermatophyta</taxon>
        <taxon>Magnoliopsida</taxon>
        <taxon>eudicotyledons</taxon>
        <taxon>Gunneridae</taxon>
        <taxon>Pentapetalae</taxon>
        <taxon>asterids</taxon>
        <taxon>campanulids</taxon>
        <taxon>Escalloniales</taxon>
        <taxon>Escalloniaceae</taxon>
        <taxon>Escallonia</taxon>
    </lineage>
</organism>
<dbReference type="InterPro" id="IPR052160">
    <property type="entry name" value="Gypsy_RT_Integrase-like"/>
</dbReference>
<dbReference type="InterPro" id="IPR012337">
    <property type="entry name" value="RNaseH-like_sf"/>
</dbReference>
<gene>
    <name evidence="2" type="ORF">RJ639_015550</name>
</gene>
<evidence type="ECO:0000259" key="1">
    <source>
        <dbReference type="Pfam" id="PF17921"/>
    </source>
</evidence>
<dbReference type="InterPro" id="IPR041588">
    <property type="entry name" value="Integrase_H2C2"/>
</dbReference>